<name>A0A9J6C5D8_POLVA</name>
<evidence type="ECO:0000313" key="2">
    <source>
        <dbReference type="EMBL" id="KAG5677191.1"/>
    </source>
</evidence>
<dbReference type="Proteomes" id="UP001107558">
    <property type="component" value="Chromosome 2"/>
</dbReference>
<organism evidence="2 3">
    <name type="scientific">Polypedilum vanderplanki</name>
    <name type="common">Sleeping chironomid midge</name>
    <dbReference type="NCBI Taxonomy" id="319348"/>
    <lineage>
        <taxon>Eukaryota</taxon>
        <taxon>Metazoa</taxon>
        <taxon>Ecdysozoa</taxon>
        <taxon>Arthropoda</taxon>
        <taxon>Hexapoda</taxon>
        <taxon>Insecta</taxon>
        <taxon>Pterygota</taxon>
        <taxon>Neoptera</taxon>
        <taxon>Endopterygota</taxon>
        <taxon>Diptera</taxon>
        <taxon>Nematocera</taxon>
        <taxon>Chironomoidea</taxon>
        <taxon>Chironomidae</taxon>
        <taxon>Chironominae</taxon>
        <taxon>Polypedilum</taxon>
        <taxon>Polypedilum</taxon>
    </lineage>
</organism>
<protein>
    <recommendedName>
        <fullName evidence="1">F-box domain-containing protein</fullName>
    </recommendedName>
</protein>
<dbReference type="AlphaFoldDB" id="A0A9J6C5D8"/>
<evidence type="ECO:0000259" key="1">
    <source>
        <dbReference type="Pfam" id="PF00646"/>
    </source>
</evidence>
<proteinExistence type="predicted"/>
<keyword evidence="3" id="KW-1185">Reference proteome</keyword>
<comment type="caution">
    <text evidence="2">The sequence shown here is derived from an EMBL/GenBank/DDBJ whole genome shotgun (WGS) entry which is preliminary data.</text>
</comment>
<dbReference type="SUPFAM" id="SSF81383">
    <property type="entry name" value="F-box domain"/>
    <property type="match status" value="1"/>
</dbReference>
<evidence type="ECO:0000313" key="3">
    <source>
        <dbReference type="Proteomes" id="UP001107558"/>
    </source>
</evidence>
<sequence length="273" mass="32205">MDPLEIFGEDISPLILQHLSVRDIIKCSLVSNFWYEIIGQNCASKIWLRFYQPLEDVECLMKSKRKYTNFKIQRGFPEKLLPVFNKFKWKHVMLRDDIEMSYEKLVEFLQDLSPTIESLDLWDIGTKNNFENLIKIDFPKLKKLEMNLTTRAVFSLFLGHNPKLIEVTFRDESMNFRNVEQELMLPSNLLHEFLIQNHIEILKLLHCDWTFENDLTQGISSNFKRLTLTVTTNGRTTNMLANVCKFIKARPIKNVSASQEIHGGRTKYLTIYY</sequence>
<gene>
    <name evidence="2" type="ORF">PVAND_006971</name>
</gene>
<dbReference type="EMBL" id="JADBJN010000002">
    <property type="protein sequence ID" value="KAG5677191.1"/>
    <property type="molecule type" value="Genomic_DNA"/>
</dbReference>
<feature type="domain" description="F-box" evidence="1">
    <location>
        <begin position="10"/>
        <end position="39"/>
    </location>
</feature>
<reference evidence="2" key="1">
    <citation type="submission" date="2021-03" db="EMBL/GenBank/DDBJ databases">
        <title>Chromosome level genome of the anhydrobiotic midge Polypedilum vanderplanki.</title>
        <authorList>
            <person name="Yoshida Y."/>
            <person name="Kikawada T."/>
            <person name="Gusev O."/>
        </authorList>
    </citation>
    <scope>NUCLEOTIDE SEQUENCE</scope>
    <source>
        <strain evidence="2">NIAS01</strain>
        <tissue evidence="2">Whole body or cell culture</tissue>
    </source>
</reference>
<dbReference type="Gene3D" id="1.20.1280.50">
    <property type="match status" value="1"/>
</dbReference>
<dbReference type="Pfam" id="PF00646">
    <property type="entry name" value="F-box"/>
    <property type="match status" value="1"/>
</dbReference>
<dbReference type="OrthoDB" id="10562131at2759"/>
<dbReference type="InterPro" id="IPR036047">
    <property type="entry name" value="F-box-like_dom_sf"/>
</dbReference>
<dbReference type="InterPro" id="IPR001810">
    <property type="entry name" value="F-box_dom"/>
</dbReference>
<accession>A0A9J6C5D8</accession>